<dbReference type="Gene3D" id="3.40.50.12780">
    <property type="entry name" value="N-terminal domain of ligase-like"/>
    <property type="match status" value="1"/>
</dbReference>
<organism evidence="7 8">
    <name type="scientific">Nocardia terpenica</name>
    <dbReference type="NCBI Taxonomy" id="455432"/>
    <lineage>
        <taxon>Bacteria</taxon>
        <taxon>Bacillati</taxon>
        <taxon>Actinomycetota</taxon>
        <taxon>Actinomycetes</taxon>
        <taxon>Mycobacteriales</taxon>
        <taxon>Nocardiaceae</taxon>
        <taxon>Nocardia</taxon>
    </lineage>
</organism>
<evidence type="ECO:0000259" key="5">
    <source>
        <dbReference type="Pfam" id="PF00501"/>
    </source>
</evidence>
<feature type="domain" description="AMP-binding enzyme C-terminal" evidence="6">
    <location>
        <begin position="472"/>
        <end position="588"/>
    </location>
</feature>
<dbReference type="CDD" id="cd05931">
    <property type="entry name" value="FAAL"/>
    <property type="match status" value="1"/>
</dbReference>
<accession>A0A291RFN6</accession>
<evidence type="ECO:0000256" key="3">
    <source>
        <dbReference type="ARBA" id="ARBA00022832"/>
    </source>
</evidence>
<dbReference type="FunFam" id="3.40.50.12780:FF:000013">
    <property type="entry name" value="Long-chain-fatty-acid--AMP ligase FadD32"/>
    <property type="match status" value="1"/>
</dbReference>
<dbReference type="Proteomes" id="UP000221961">
    <property type="component" value="Chromosome"/>
</dbReference>
<keyword evidence="3" id="KW-0276">Fatty acid metabolism</keyword>
<evidence type="ECO:0000313" key="7">
    <source>
        <dbReference type="EMBL" id="ATL66119.1"/>
    </source>
</evidence>
<dbReference type="GO" id="GO:0005886">
    <property type="term" value="C:plasma membrane"/>
    <property type="evidence" value="ECO:0007669"/>
    <property type="project" value="TreeGrafter"/>
</dbReference>
<dbReference type="KEGG" id="ntp:CRH09_07745"/>
<name>A0A291RFN6_9NOCA</name>
<evidence type="ECO:0000256" key="2">
    <source>
        <dbReference type="ARBA" id="ARBA00022598"/>
    </source>
</evidence>
<dbReference type="PANTHER" id="PTHR22754">
    <property type="entry name" value="DISCO-INTERACTING PROTEIN 2 DIP2 -RELATED"/>
    <property type="match status" value="1"/>
</dbReference>
<dbReference type="PANTHER" id="PTHR22754:SF32">
    <property type="entry name" value="DISCO-INTERACTING PROTEIN 2"/>
    <property type="match status" value="1"/>
</dbReference>
<dbReference type="SUPFAM" id="SSF56801">
    <property type="entry name" value="Acetyl-CoA synthetase-like"/>
    <property type="match status" value="1"/>
</dbReference>
<gene>
    <name evidence="7" type="ORF">CRH09_07745</name>
</gene>
<dbReference type="InterPro" id="IPR000873">
    <property type="entry name" value="AMP-dep_synth/lig_dom"/>
</dbReference>
<evidence type="ECO:0000256" key="1">
    <source>
        <dbReference type="ARBA" id="ARBA00006432"/>
    </source>
</evidence>
<dbReference type="AlphaFoldDB" id="A0A291RFN6"/>
<sequence>MTATLPTAPAVQYETMIHALRTHAERRPDEIAYSFVNYPDPQDPHGETTSLTFHEMDRAARAFAATLQPIAEPGERAVLLLPPGLDYVKAFFGCLYAGITAVPLFPPSTHNANGRLDAVCTDADPACLITTDDDMARVTSWLDASPTESTRLIVSTGEVDDAFAATWDWPDVDPEQSALLQYTSGSTRTPAGVMVPHRGLLANGRQVYDTLGRVGLGKDDDLAFVSWLPLFHDMGLMVGVVLPIIAGHQVVQLSASSFLRRPERWLQAISDAPQQTFAAAPNLGYELCAERITAEQRDRLDLSRWRYGLAGAEPVRVSTVQKFREAFAPCGLSESTLCAGYGLAESTLIVSVNWETRGGIRILTVDREELAKGVVAVTDSDGAEVVGAGSAVPGTTIAIVDPETRELLPEGRLGEVWVTGPAIANGYYNRPEETEAAFRARLSPPDGTHYLRTGDIGFLHDGELYLTTRLKDLIIVDGRNFYPPDLEDTAEQAHALVLPGRCSAFAVTEGDREKIVVLVEARLQVGTEEGAATAAELRKAVRQAIFDVHEVGVHEVVLVAPGAIPRTSSGKIQRSASRQAYLDQSLRVLRAK</sequence>
<dbReference type="EMBL" id="CP023778">
    <property type="protein sequence ID" value="ATL66119.1"/>
    <property type="molecule type" value="Genomic_DNA"/>
</dbReference>
<protein>
    <submittedName>
        <fullName evidence="7">AMP-dependent synthetase</fullName>
    </submittedName>
</protein>
<keyword evidence="4" id="KW-0443">Lipid metabolism</keyword>
<dbReference type="InterPro" id="IPR025110">
    <property type="entry name" value="AMP-bd_C"/>
</dbReference>
<dbReference type="GO" id="GO:0070566">
    <property type="term" value="F:adenylyltransferase activity"/>
    <property type="evidence" value="ECO:0007669"/>
    <property type="project" value="TreeGrafter"/>
</dbReference>
<dbReference type="Gene3D" id="3.30.300.30">
    <property type="match status" value="1"/>
</dbReference>
<dbReference type="InterPro" id="IPR040097">
    <property type="entry name" value="FAAL/FAAC"/>
</dbReference>
<dbReference type="GO" id="GO:0006633">
    <property type="term" value="P:fatty acid biosynthetic process"/>
    <property type="evidence" value="ECO:0007669"/>
    <property type="project" value="TreeGrafter"/>
</dbReference>
<keyword evidence="2" id="KW-0436">Ligase</keyword>
<dbReference type="InterPro" id="IPR045851">
    <property type="entry name" value="AMP-bd_C_sf"/>
</dbReference>
<evidence type="ECO:0000256" key="4">
    <source>
        <dbReference type="ARBA" id="ARBA00023098"/>
    </source>
</evidence>
<feature type="domain" description="AMP-dependent synthetase/ligase" evidence="5">
    <location>
        <begin position="21"/>
        <end position="428"/>
    </location>
</feature>
<comment type="similarity">
    <text evidence="1">Belongs to the ATP-dependent AMP-binding enzyme family.</text>
</comment>
<dbReference type="Pfam" id="PF00501">
    <property type="entry name" value="AMP-binding"/>
    <property type="match status" value="1"/>
</dbReference>
<dbReference type="InterPro" id="IPR042099">
    <property type="entry name" value="ANL_N_sf"/>
</dbReference>
<dbReference type="GeneID" id="88357323"/>
<dbReference type="Pfam" id="PF23024">
    <property type="entry name" value="AMP-dom_DIP2-like"/>
    <property type="match status" value="1"/>
</dbReference>
<proteinExistence type="inferred from homology"/>
<dbReference type="GO" id="GO:0071766">
    <property type="term" value="P:Actinobacterium-type cell wall biogenesis"/>
    <property type="evidence" value="ECO:0007669"/>
    <property type="project" value="UniProtKB-ARBA"/>
</dbReference>
<reference evidence="7 8" key="1">
    <citation type="submission" date="2017-10" db="EMBL/GenBank/DDBJ databases">
        <title>Comparative genomics between pathogenic Norcardia.</title>
        <authorList>
            <person name="Zeng L."/>
        </authorList>
    </citation>
    <scope>NUCLEOTIDE SEQUENCE [LARGE SCALE GENOMIC DNA]</scope>
    <source>
        <strain evidence="7 8">NC_YFY_NT001</strain>
    </source>
</reference>
<dbReference type="GO" id="GO:0016874">
    <property type="term" value="F:ligase activity"/>
    <property type="evidence" value="ECO:0007669"/>
    <property type="project" value="UniProtKB-KW"/>
</dbReference>
<dbReference type="RefSeq" id="WP_098693328.1">
    <property type="nucleotide sequence ID" value="NZ_CP023778.1"/>
</dbReference>
<evidence type="ECO:0000259" key="6">
    <source>
        <dbReference type="Pfam" id="PF23024"/>
    </source>
</evidence>
<evidence type="ECO:0000313" key="8">
    <source>
        <dbReference type="Proteomes" id="UP000221961"/>
    </source>
</evidence>